<evidence type="ECO:0000259" key="13">
    <source>
        <dbReference type="PROSITE" id="PS51569"/>
    </source>
</evidence>
<name>A0A024TXA5_9STRA</name>
<dbReference type="RefSeq" id="XP_008873518.1">
    <property type="nucleotide sequence ID" value="XM_008875296.1"/>
</dbReference>
<evidence type="ECO:0000256" key="10">
    <source>
        <dbReference type="ARBA" id="ARBA00047770"/>
    </source>
</evidence>
<dbReference type="PANTHER" id="PTHR21451:SF0">
    <property type="entry name" value="HISTONE-LYSINE N-METHYLTRANSFERASE, H3 LYSINE-79 SPECIFIC"/>
    <property type="match status" value="1"/>
</dbReference>
<evidence type="ECO:0000256" key="11">
    <source>
        <dbReference type="RuleBase" id="RU271113"/>
    </source>
</evidence>
<protein>
    <recommendedName>
        <fullName evidence="3 11">Histone-lysine N-methyltransferase, H3 lysine-79 specific</fullName>
        <ecNumber evidence="2 11">2.1.1.360</ecNumber>
    </recommendedName>
    <alternativeName>
        <fullName evidence="9 11">Histone H3-K79 methyltransferase</fullName>
    </alternativeName>
</protein>
<feature type="region of interest" description="Disordered" evidence="12">
    <location>
        <begin position="1"/>
        <end position="28"/>
    </location>
</feature>
<evidence type="ECO:0000313" key="14">
    <source>
        <dbReference type="EMBL" id="ETV97957.1"/>
    </source>
</evidence>
<dbReference type="STRING" id="157072.A0A024TXA5"/>
<dbReference type="EMBL" id="KI913971">
    <property type="protein sequence ID" value="ETV97957.1"/>
    <property type="molecule type" value="Genomic_DNA"/>
</dbReference>
<comment type="miscellaneous">
    <text evidence="11">In contrast to other lysine histone methyltransferases, it does not contain a SET domain, suggesting the existence of another mechanism for methylation of lysine residues of histones.</text>
</comment>
<dbReference type="GO" id="GO:0005634">
    <property type="term" value="C:nucleus"/>
    <property type="evidence" value="ECO:0007669"/>
    <property type="project" value="UniProtKB-SubCell"/>
</dbReference>
<dbReference type="Gene3D" id="3.40.50.150">
    <property type="entry name" value="Vaccinia Virus protein VP39"/>
    <property type="match status" value="1"/>
</dbReference>
<keyword evidence="4 11" id="KW-0489">Methyltransferase</keyword>
<comment type="subcellular location">
    <subcellularLocation>
        <location evidence="1 11">Nucleus</location>
    </subcellularLocation>
</comment>
<dbReference type="GeneID" id="20086319"/>
<dbReference type="InterPro" id="IPR025789">
    <property type="entry name" value="DOT1_dom"/>
</dbReference>
<evidence type="ECO:0000256" key="8">
    <source>
        <dbReference type="ARBA" id="ARBA00023242"/>
    </source>
</evidence>
<sequence length="432" mass="47585">MTGATMTRRIPSRAVEPDGATSSKSFAVGTKPSVFYTKPSMVSHDATPPVDVIESSPPTVVEVDDDEAEKRKRMPTGNTPVRVKKRTEPRRSGRLITPLQIDLTSACFLAVVSKACKCVRGELGSASSASPATSVVNLVTSTSVDIDKSISPKYRKNTRAGRHKAGSSTLIRIYSDDHAVAMATKSQVPAAPLRHDEAIEMLNKAFAEVEKDDRAMYRVTDDFIRDETATIEKSALVETTDAADLRRMCTYGEIDAKDFSKLIMPYLDLNADDVFYDLGCGTGKIVLHVALQTPCRVSKGIELMLNRVSEGHRALDRATVMCPSIVPHKTVRIVHGDLCFPPEEVNLMDATVVFINNVVFPPALMTKVLEILGDMQHLRRVVSMRKLCERHRPERCGRHESACVGFAHPPVEDKVGVSWAKDAPFYVYDRVV</sequence>
<accession>A0A024TXA5</accession>
<evidence type="ECO:0000256" key="12">
    <source>
        <dbReference type="SAM" id="MobiDB-lite"/>
    </source>
</evidence>
<dbReference type="PROSITE" id="PS51569">
    <property type="entry name" value="DOT1"/>
    <property type="match status" value="1"/>
</dbReference>
<reference evidence="14" key="1">
    <citation type="submission" date="2013-12" db="EMBL/GenBank/DDBJ databases">
        <title>The Genome Sequence of Aphanomyces invadans NJM9701.</title>
        <authorList>
            <consortium name="The Broad Institute Genomics Platform"/>
            <person name="Russ C."/>
            <person name="Tyler B."/>
            <person name="van West P."/>
            <person name="Dieguez-Uribeondo J."/>
            <person name="Young S.K."/>
            <person name="Zeng Q."/>
            <person name="Gargeya S."/>
            <person name="Fitzgerald M."/>
            <person name="Abouelleil A."/>
            <person name="Alvarado L."/>
            <person name="Chapman S.B."/>
            <person name="Gainer-Dewar J."/>
            <person name="Goldberg J."/>
            <person name="Griggs A."/>
            <person name="Gujja S."/>
            <person name="Hansen M."/>
            <person name="Howarth C."/>
            <person name="Imamovic A."/>
            <person name="Ireland A."/>
            <person name="Larimer J."/>
            <person name="McCowan C."/>
            <person name="Murphy C."/>
            <person name="Pearson M."/>
            <person name="Poon T.W."/>
            <person name="Priest M."/>
            <person name="Roberts A."/>
            <person name="Saif S."/>
            <person name="Shea T."/>
            <person name="Sykes S."/>
            <person name="Wortman J."/>
            <person name="Nusbaum C."/>
            <person name="Birren B."/>
        </authorList>
    </citation>
    <scope>NUCLEOTIDE SEQUENCE [LARGE SCALE GENOMIC DNA]</scope>
    <source>
        <strain evidence="14">NJM9701</strain>
    </source>
</reference>
<comment type="similarity">
    <text evidence="11">Belongs to the class I-like SAM-binding methyltransferase superfamily. DOT1 family.</text>
</comment>
<evidence type="ECO:0000256" key="1">
    <source>
        <dbReference type="ARBA" id="ARBA00004123"/>
    </source>
</evidence>
<keyword evidence="8 11" id="KW-0539">Nucleus</keyword>
<feature type="domain" description="DOT1" evidence="13">
    <location>
        <begin position="119"/>
        <end position="432"/>
    </location>
</feature>
<dbReference type="SUPFAM" id="SSF53335">
    <property type="entry name" value="S-adenosyl-L-methionine-dependent methyltransferases"/>
    <property type="match status" value="1"/>
</dbReference>
<proteinExistence type="inferred from homology"/>
<evidence type="ECO:0000256" key="7">
    <source>
        <dbReference type="ARBA" id="ARBA00022853"/>
    </source>
</evidence>
<comment type="catalytic activity">
    <reaction evidence="10 11">
        <text>L-lysyl(79)-[histone H3] + 3 S-adenosyl-L-methionine = N(6),N(6),N(6)-trimethyl-L-lysyl(79)-[histone H3] + 3 S-adenosyl-L-homocysteine + 3 H(+)</text>
        <dbReference type="Rhea" id="RHEA:60328"/>
        <dbReference type="Rhea" id="RHEA-COMP:15549"/>
        <dbReference type="Rhea" id="RHEA-COMP:15552"/>
        <dbReference type="ChEBI" id="CHEBI:15378"/>
        <dbReference type="ChEBI" id="CHEBI:29969"/>
        <dbReference type="ChEBI" id="CHEBI:57856"/>
        <dbReference type="ChEBI" id="CHEBI:59789"/>
        <dbReference type="ChEBI" id="CHEBI:61961"/>
        <dbReference type="EC" id="2.1.1.360"/>
    </reaction>
</comment>
<keyword evidence="6 11" id="KW-0949">S-adenosyl-L-methionine</keyword>
<keyword evidence="5 11" id="KW-0808">Transferase</keyword>
<dbReference type="InterPro" id="IPR029063">
    <property type="entry name" value="SAM-dependent_MTases_sf"/>
</dbReference>
<dbReference type="eggNOG" id="KOG3924">
    <property type="taxonomic scope" value="Eukaryota"/>
</dbReference>
<dbReference type="GO" id="GO:0140956">
    <property type="term" value="F:histone H3K79 trimethyltransferase activity"/>
    <property type="evidence" value="ECO:0007669"/>
    <property type="project" value="UniProtKB-EC"/>
</dbReference>
<evidence type="ECO:0000256" key="5">
    <source>
        <dbReference type="ARBA" id="ARBA00022679"/>
    </source>
</evidence>
<keyword evidence="7 11" id="KW-0156">Chromatin regulator</keyword>
<dbReference type="AlphaFoldDB" id="A0A024TXA5"/>
<dbReference type="GO" id="GO:0032259">
    <property type="term" value="P:methylation"/>
    <property type="evidence" value="ECO:0007669"/>
    <property type="project" value="UniProtKB-KW"/>
</dbReference>
<evidence type="ECO:0000256" key="2">
    <source>
        <dbReference type="ARBA" id="ARBA00012190"/>
    </source>
</evidence>
<evidence type="ECO:0000256" key="4">
    <source>
        <dbReference type="ARBA" id="ARBA00022603"/>
    </source>
</evidence>
<dbReference type="EC" id="2.1.1.360" evidence="2 11"/>
<dbReference type="Pfam" id="PF08123">
    <property type="entry name" value="DOT1"/>
    <property type="match status" value="1"/>
</dbReference>
<organism evidence="14">
    <name type="scientific">Aphanomyces invadans</name>
    <dbReference type="NCBI Taxonomy" id="157072"/>
    <lineage>
        <taxon>Eukaryota</taxon>
        <taxon>Sar</taxon>
        <taxon>Stramenopiles</taxon>
        <taxon>Oomycota</taxon>
        <taxon>Saprolegniomycetes</taxon>
        <taxon>Saprolegniales</taxon>
        <taxon>Verrucalvaceae</taxon>
        <taxon>Aphanomyces</taxon>
    </lineage>
</organism>
<dbReference type="PANTHER" id="PTHR21451">
    <property type="entry name" value="HISTONE H3 METHYLTRANSFERASE"/>
    <property type="match status" value="1"/>
</dbReference>
<dbReference type="OrthoDB" id="443402at2759"/>
<evidence type="ECO:0000256" key="3">
    <source>
        <dbReference type="ARBA" id="ARBA00020987"/>
    </source>
</evidence>
<feature type="region of interest" description="Disordered" evidence="12">
    <location>
        <begin position="62"/>
        <end position="90"/>
    </location>
</feature>
<evidence type="ECO:0000256" key="9">
    <source>
        <dbReference type="ARBA" id="ARBA00029821"/>
    </source>
</evidence>
<dbReference type="GO" id="GO:0000077">
    <property type="term" value="P:DNA damage checkpoint signaling"/>
    <property type="evidence" value="ECO:0007669"/>
    <property type="project" value="TreeGrafter"/>
</dbReference>
<dbReference type="GO" id="GO:0006281">
    <property type="term" value="P:DNA repair"/>
    <property type="evidence" value="ECO:0007669"/>
    <property type="project" value="TreeGrafter"/>
</dbReference>
<comment type="function">
    <text evidence="11">Histone methyltransferase that specifically trimethylates histone H3 to form H3K79me3. This methylation is required for telomere silencing and for the pachytene checkpoint during the meiotic cell cycle by allowing the recruitment of RAD9 to double strand breaks. Nucleosomes are preferred as substrate compared to free histone.</text>
</comment>
<dbReference type="InterPro" id="IPR030445">
    <property type="entry name" value="H3-K79_meTrfase"/>
</dbReference>
<gene>
    <name evidence="14" type="ORF">H310_09269</name>
</gene>
<evidence type="ECO:0000256" key="6">
    <source>
        <dbReference type="ARBA" id="ARBA00022691"/>
    </source>
</evidence>
<dbReference type="VEuPathDB" id="FungiDB:H310_09269"/>